<dbReference type="Proteomes" id="UP000263642">
    <property type="component" value="Unassembled WGS sequence"/>
</dbReference>
<accession>A0A3D3R1X3</accession>
<evidence type="ECO:0000313" key="3">
    <source>
        <dbReference type="Proteomes" id="UP000263642"/>
    </source>
</evidence>
<evidence type="ECO:0000313" key="2">
    <source>
        <dbReference type="EMBL" id="HCO22823.1"/>
    </source>
</evidence>
<keyword evidence="1" id="KW-1133">Transmembrane helix</keyword>
<comment type="caution">
    <text evidence="2">The sequence shown here is derived from an EMBL/GenBank/DDBJ whole genome shotgun (WGS) entry which is preliminary data.</text>
</comment>
<organism evidence="2 3">
    <name type="scientific">Gimesia maris</name>
    <dbReference type="NCBI Taxonomy" id="122"/>
    <lineage>
        <taxon>Bacteria</taxon>
        <taxon>Pseudomonadati</taxon>
        <taxon>Planctomycetota</taxon>
        <taxon>Planctomycetia</taxon>
        <taxon>Planctomycetales</taxon>
        <taxon>Planctomycetaceae</taxon>
        <taxon>Gimesia</taxon>
    </lineage>
</organism>
<reference evidence="2 3" key="1">
    <citation type="journal article" date="2018" name="Nat. Biotechnol.">
        <title>A standardized bacterial taxonomy based on genome phylogeny substantially revises the tree of life.</title>
        <authorList>
            <person name="Parks D.H."/>
            <person name="Chuvochina M."/>
            <person name="Waite D.W."/>
            <person name="Rinke C."/>
            <person name="Skarshewski A."/>
            <person name="Chaumeil P.A."/>
            <person name="Hugenholtz P."/>
        </authorList>
    </citation>
    <scope>NUCLEOTIDE SEQUENCE [LARGE SCALE GENOMIC DNA]</scope>
    <source>
        <strain evidence="2">UBA9375</strain>
    </source>
</reference>
<proteinExistence type="predicted"/>
<gene>
    <name evidence="2" type="ORF">DIT97_07105</name>
</gene>
<evidence type="ECO:0000256" key="1">
    <source>
        <dbReference type="SAM" id="Phobius"/>
    </source>
</evidence>
<dbReference type="AlphaFoldDB" id="A0A3D3R1X3"/>
<keyword evidence="1" id="KW-0472">Membrane</keyword>
<name>A0A3D3R1X3_9PLAN</name>
<keyword evidence="1" id="KW-0812">Transmembrane</keyword>
<sequence length="120" mass="13821">MYDTSHGGCVIRSQIKKTGSQRDFRSFFIDSILQGRFVLWFAIHAWFHILLIRRASFDSLFDIIATDSLSLGFCLFIRFTLTFGKSVLVFCDNNSPDKDLDYVQFFFSVSRAIGTANNRL</sequence>
<protein>
    <submittedName>
        <fullName evidence="2">Uncharacterized protein</fullName>
    </submittedName>
</protein>
<dbReference type="EMBL" id="DQAY01000045">
    <property type="protein sequence ID" value="HCO22823.1"/>
    <property type="molecule type" value="Genomic_DNA"/>
</dbReference>
<feature type="transmembrane region" description="Helical" evidence="1">
    <location>
        <begin position="32"/>
        <end position="52"/>
    </location>
</feature>